<evidence type="ECO:0000259" key="4">
    <source>
        <dbReference type="Pfam" id="PF25917"/>
    </source>
</evidence>
<dbReference type="PANTHER" id="PTHR30367">
    <property type="entry name" value="P-HYDROXYBENZOIC ACID EFFLUX PUMP SUBUNIT AAEA-RELATED"/>
    <property type="match status" value="1"/>
</dbReference>
<dbReference type="Gene3D" id="2.40.30.170">
    <property type="match status" value="1"/>
</dbReference>
<gene>
    <name evidence="6" type="primary">mdtN</name>
    <name evidence="6" type="ORF">LMG32879_001315</name>
</gene>
<dbReference type="Pfam" id="PF25917">
    <property type="entry name" value="BSH_RND"/>
    <property type="match status" value="1"/>
</dbReference>
<dbReference type="InterPro" id="IPR058634">
    <property type="entry name" value="AaeA-lik-b-barrel"/>
</dbReference>
<keyword evidence="2" id="KW-0472">Membrane</keyword>
<dbReference type="PANTHER" id="PTHR30367:SF1">
    <property type="entry name" value="MULTIDRUG RESISTANCE PROTEIN MDTN"/>
    <property type="match status" value="1"/>
</dbReference>
<keyword evidence="2" id="KW-1133">Transmembrane helix</keyword>
<feature type="transmembrane region" description="Helical" evidence="2">
    <location>
        <begin position="12"/>
        <end position="32"/>
    </location>
</feature>
<name>A0AA35Y3S7_9PROT</name>
<evidence type="ECO:0000313" key="6">
    <source>
        <dbReference type="EMBL" id="CAI9120482.1"/>
    </source>
</evidence>
<comment type="subcellular location">
    <subcellularLocation>
        <location evidence="1">Membrane</location>
        <topology evidence="1">Single-pass membrane protein</topology>
    </subcellularLocation>
</comment>
<dbReference type="SUPFAM" id="SSF111369">
    <property type="entry name" value="HlyD-like secretion proteins"/>
    <property type="match status" value="2"/>
</dbReference>
<reference evidence="6" key="1">
    <citation type="submission" date="2023-03" db="EMBL/GenBank/DDBJ databases">
        <authorList>
            <person name="Cleenwerck I."/>
        </authorList>
    </citation>
    <scope>NUCLEOTIDE SEQUENCE</scope>
    <source>
        <strain evidence="6">LMG 32879</strain>
    </source>
</reference>
<sequence>MDKVSTARRRPVGKIIAIVCIGVAILYGVHVARVDHAHPSTDDGSLDAEVVHVASTVGGRLIDLRVDLNQHVRRGDLLYRLDPRPYELVVAQAAANLALAEAEVANQQRAVGVKEANVVAASQGVLRARADRDLAARTVDRLRPLSASHYIPLQEYDTAQTALHNAETALVQAQQASAAAQIAVGDLNSSLAARDAAHAALDHARYELEQTTVYASQDGYVTSLHVKTGEILAPSQALFTLIADDQWYAVGNFRENDLHTIRIGDCATVYSMIDRHTPIQGVVRSIGRGVASLDSADLARGLPIVAREMDWVHVAQRFPVRVELDHQHPDLLRVGATTSIAVGSGPACR</sequence>
<dbReference type="InterPro" id="IPR058625">
    <property type="entry name" value="MdtA-like_BSH"/>
</dbReference>
<dbReference type="Pfam" id="PF25876">
    <property type="entry name" value="HH_MFP_RND"/>
    <property type="match status" value="1"/>
</dbReference>
<feature type="domain" description="Multidrug resistance protein MdtA-like alpha-helical hairpin" evidence="3">
    <location>
        <begin position="127"/>
        <end position="182"/>
    </location>
</feature>
<evidence type="ECO:0000259" key="3">
    <source>
        <dbReference type="Pfam" id="PF25876"/>
    </source>
</evidence>
<dbReference type="EMBL" id="CATKSH010000006">
    <property type="protein sequence ID" value="CAI9120482.1"/>
    <property type="molecule type" value="Genomic_DNA"/>
</dbReference>
<accession>A0AA35Y3S7</accession>
<organism evidence="6 7">
    <name type="scientific">Brytella acorum</name>
    <dbReference type="NCBI Taxonomy" id="2959299"/>
    <lineage>
        <taxon>Bacteria</taxon>
        <taxon>Pseudomonadati</taxon>
        <taxon>Pseudomonadota</taxon>
        <taxon>Alphaproteobacteria</taxon>
        <taxon>Acetobacterales</taxon>
        <taxon>Acetobacteraceae</taxon>
        <taxon>Brytella</taxon>
    </lineage>
</organism>
<keyword evidence="7" id="KW-1185">Reference proteome</keyword>
<feature type="domain" description="Multidrug resistance protein MdtA-like barrel-sandwich hybrid" evidence="4">
    <location>
        <begin position="49"/>
        <end position="240"/>
    </location>
</feature>
<dbReference type="AlphaFoldDB" id="A0AA35Y3S7"/>
<dbReference type="Proteomes" id="UP001176960">
    <property type="component" value="Unassembled WGS sequence"/>
</dbReference>
<evidence type="ECO:0000256" key="2">
    <source>
        <dbReference type="SAM" id="Phobius"/>
    </source>
</evidence>
<dbReference type="Gene3D" id="2.40.50.100">
    <property type="match status" value="1"/>
</dbReference>
<dbReference type="Gene3D" id="1.10.287.470">
    <property type="entry name" value="Helix hairpin bin"/>
    <property type="match status" value="1"/>
</dbReference>
<evidence type="ECO:0000313" key="7">
    <source>
        <dbReference type="Proteomes" id="UP001176960"/>
    </source>
</evidence>
<keyword evidence="2" id="KW-0812">Transmembrane</keyword>
<evidence type="ECO:0000256" key="1">
    <source>
        <dbReference type="ARBA" id="ARBA00004167"/>
    </source>
</evidence>
<dbReference type="InterPro" id="IPR058624">
    <property type="entry name" value="MdtA-like_HH"/>
</dbReference>
<dbReference type="NCBIfam" id="NF007785">
    <property type="entry name" value="PRK10476.1"/>
    <property type="match status" value="1"/>
</dbReference>
<protein>
    <submittedName>
        <fullName evidence="6">Multidrug transporter subunit MdtN</fullName>
    </submittedName>
</protein>
<feature type="domain" description="p-hydroxybenzoic acid efflux pump subunit AaeA-like beta-barrel" evidence="5">
    <location>
        <begin position="247"/>
        <end position="342"/>
    </location>
</feature>
<dbReference type="RefSeq" id="WP_289840579.1">
    <property type="nucleotide sequence ID" value="NZ_CATKSH010000006.1"/>
</dbReference>
<comment type="caution">
    <text evidence="6">The sequence shown here is derived from an EMBL/GenBank/DDBJ whole genome shotgun (WGS) entry which is preliminary data.</text>
</comment>
<proteinExistence type="predicted"/>
<evidence type="ECO:0000259" key="5">
    <source>
        <dbReference type="Pfam" id="PF25963"/>
    </source>
</evidence>
<dbReference type="InterPro" id="IPR050393">
    <property type="entry name" value="MFP_Efflux_Pump"/>
</dbReference>
<dbReference type="Pfam" id="PF25963">
    <property type="entry name" value="Beta-barrel_AAEA"/>
    <property type="match status" value="1"/>
</dbReference>